<evidence type="ECO:0000256" key="1">
    <source>
        <dbReference type="SAM" id="MobiDB-lite"/>
    </source>
</evidence>
<feature type="region of interest" description="Disordered" evidence="1">
    <location>
        <begin position="1"/>
        <end position="20"/>
    </location>
</feature>
<feature type="region of interest" description="Disordered" evidence="1">
    <location>
        <begin position="77"/>
        <end position="143"/>
    </location>
</feature>
<evidence type="ECO:0000313" key="3">
    <source>
        <dbReference type="Proteomes" id="UP001255856"/>
    </source>
</evidence>
<sequence>MADKAVRAGPTCSYSPHKADIQGELSFEERLPISPSDLQPSNSAADLRKATLLRRMFNQSARGLPSSTLHFWERMSTAQQQRHLGGSAESQTRAGLARVAASSAASLAAQEGGEAYAPGALERRAEPRIPPSWPGDGDARAMD</sequence>
<proteinExistence type="predicted"/>
<feature type="compositionally biased region" description="Polar residues" evidence="1">
    <location>
        <begin position="77"/>
        <end position="92"/>
    </location>
</feature>
<name>A0AAD9IFM6_PROWI</name>
<accession>A0AAD9IFM6</accession>
<dbReference type="AlphaFoldDB" id="A0AAD9IFM6"/>
<reference evidence="2" key="1">
    <citation type="submission" date="2021-01" db="EMBL/GenBank/DDBJ databases">
        <authorList>
            <person name="Eckstrom K.M.E."/>
        </authorList>
    </citation>
    <scope>NUCLEOTIDE SEQUENCE</scope>
    <source>
        <strain evidence="2">UVCC 0001</strain>
    </source>
</reference>
<organism evidence="2 3">
    <name type="scientific">Prototheca wickerhamii</name>
    <dbReference type="NCBI Taxonomy" id="3111"/>
    <lineage>
        <taxon>Eukaryota</taxon>
        <taxon>Viridiplantae</taxon>
        <taxon>Chlorophyta</taxon>
        <taxon>core chlorophytes</taxon>
        <taxon>Trebouxiophyceae</taxon>
        <taxon>Chlorellales</taxon>
        <taxon>Chlorellaceae</taxon>
        <taxon>Prototheca</taxon>
    </lineage>
</organism>
<comment type="caution">
    <text evidence="2">The sequence shown here is derived from an EMBL/GenBank/DDBJ whole genome shotgun (WGS) entry which is preliminary data.</text>
</comment>
<dbReference type="EMBL" id="JASFZW010000007">
    <property type="protein sequence ID" value="KAK2077333.1"/>
    <property type="molecule type" value="Genomic_DNA"/>
</dbReference>
<gene>
    <name evidence="2" type="ORF">QBZ16_004967</name>
</gene>
<protein>
    <submittedName>
        <fullName evidence="2">Uncharacterized protein</fullName>
    </submittedName>
</protein>
<feature type="compositionally biased region" description="Low complexity" evidence="1">
    <location>
        <begin position="93"/>
        <end position="115"/>
    </location>
</feature>
<keyword evidence="3" id="KW-1185">Reference proteome</keyword>
<evidence type="ECO:0000313" key="2">
    <source>
        <dbReference type="EMBL" id="KAK2077333.1"/>
    </source>
</evidence>
<dbReference type="Proteomes" id="UP001255856">
    <property type="component" value="Unassembled WGS sequence"/>
</dbReference>